<reference evidence="2 3" key="1">
    <citation type="submission" date="2024-06" db="EMBL/GenBank/DDBJ databases">
        <title>The Natural Products Discovery Center: Release of the First 8490 Sequenced Strains for Exploring Actinobacteria Biosynthetic Diversity.</title>
        <authorList>
            <person name="Kalkreuter E."/>
            <person name="Kautsar S.A."/>
            <person name="Yang D."/>
            <person name="Bader C.D."/>
            <person name="Teijaro C.N."/>
            <person name="Fluegel L."/>
            <person name="Davis C.M."/>
            <person name="Simpson J.R."/>
            <person name="Lauterbach L."/>
            <person name="Steele A.D."/>
            <person name="Gui C."/>
            <person name="Meng S."/>
            <person name="Li G."/>
            <person name="Viehrig K."/>
            <person name="Ye F."/>
            <person name="Su P."/>
            <person name="Kiefer A.F."/>
            <person name="Nichols A."/>
            <person name="Cepeda A.J."/>
            <person name="Yan W."/>
            <person name="Fan B."/>
            <person name="Jiang Y."/>
            <person name="Adhikari A."/>
            <person name="Zheng C.-J."/>
            <person name="Schuster L."/>
            <person name="Cowan T.M."/>
            <person name="Smanski M.J."/>
            <person name="Chevrette M.G."/>
            <person name="De Carvalho L.P.S."/>
            <person name="Shen B."/>
        </authorList>
    </citation>
    <scope>NUCLEOTIDE SEQUENCE [LARGE SCALE GENOMIC DNA]</scope>
    <source>
        <strain evidence="2 3">NPDC000632</strain>
    </source>
</reference>
<dbReference type="Proteomes" id="UP001490330">
    <property type="component" value="Unassembled WGS sequence"/>
</dbReference>
<dbReference type="SUPFAM" id="SSF53335">
    <property type="entry name" value="S-adenosyl-L-methionine-dependent methyltransferases"/>
    <property type="match status" value="1"/>
</dbReference>
<feature type="region of interest" description="Disordered" evidence="1">
    <location>
        <begin position="33"/>
        <end position="54"/>
    </location>
</feature>
<keyword evidence="2" id="KW-0808">Transferase</keyword>
<evidence type="ECO:0000313" key="2">
    <source>
        <dbReference type="EMBL" id="MER6903071.1"/>
    </source>
</evidence>
<dbReference type="EMBL" id="JBEPCV010000002">
    <property type="protein sequence ID" value="MER6903071.1"/>
    <property type="molecule type" value="Genomic_DNA"/>
</dbReference>
<organism evidence="2 3">
    <name type="scientific">Streptomyces flaveolus</name>
    <dbReference type="NCBI Taxonomy" id="67297"/>
    <lineage>
        <taxon>Bacteria</taxon>
        <taxon>Bacillati</taxon>
        <taxon>Actinomycetota</taxon>
        <taxon>Actinomycetes</taxon>
        <taxon>Kitasatosporales</taxon>
        <taxon>Streptomycetaceae</taxon>
        <taxon>Streptomyces</taxon>
    </lineage>
</organism>
<dbReference type="EC" id="2.1.1.-" evidence="2"/>
<dbReference type="Gene3D" id="3.40.50.150">
    <property type="entry name" value="Vaccinia Virus protein VP39"/>
    <property type="match status" value="1"/>
</dbReference>
<sequence length="248" mass="27730">MSAHSAPSVPPPLPQVPPVPLYGPHRADCPWCGSRRLRSRPGRQGPRQGAPTRSVLDRCRDCRHTFRNPLLAPRPEHPAVRAGIRLRHVLAARALLRRCPEPESWLDVGTGDADFPRRARRYFPYTSFDGADPTHRVLRARAADRVEEAFVGRLTDPHIAARLRARYDVVSLFHHLERVPNPRAELHAALHVLRPGGHLLLDVADPRRLFALPPGTSHPVGLRAELEARGCTVLTGERNSRLIARKEA</sequence>
<proteinExistence type="predicted"/>
<name>A0ABV1V9A7_9ACTN</name>
<dbReference type="GO" id="GO:0008168">
    <property type="term" value="F:methyltransferase activity"/>
    <property type="evidence" value="ECO:0007669"/>
    <property type="project" value="UniProtKB-KW"/>
</dbReference>
<accession>A0ABV1V9A7</accession>
<keyword evidence="2" id="KW-0489">Methyltransferase</keyword>
<keyword evidence="3" id="KW-1185">Reference proteome</keyword>
<evidence type="ECO:0000256" key="1">
    <source>
        <dbReference type="SAM" id="MobiDB-lite"/>
    </source>
</evidence>
<dbReference type="Pfam" id="PF13489">
    <property type="entry name" value="Methyltransf_23"/>
    <property type="match status" value="1"/>
</dbReference>
<protein>
    <submittedName>
        <fullName evidence="2">Class I SAM-dependent methyltransferase</fullName>
        <ecNumber evidence="2">2.1.1.-</ecNumber>
    </submittedName>
</protein>
<comment type="caution">
    <text evidence="2">The sequence shown here is derived from an EMBL/GenBank/DDBJ whole genome shotgun (WGS) entry which is preliminary data.</text>
</comment>
<dbReference type="GO" id="GO:0032259">
    <property type="term" value="P:methylation"/>
    <property type="evidence" value="ECO:0007669"/>
    <property type="project" value="UniProtKB-KW"/>
</dbReference>
<dbReference type="InterPro" id="IPR029063">
    <property type="entry name" value="SAM-dependent_MTases_sf"/>
</dbReference>
<gene>
    <name evidence="2" type="ORF">ABT322_04645</name>
</gene>
<evidence type="ECO:0000313" key="3">
    <source>
        <dbReference type="Proteomes" id="UP001490330"/>
    </source>
</evidence>
<dbReference type="RefSeq" id="WP_350725651.1">
    <property type="nucleotide sequence ID" value="NZ_JBEPCO010000074.1"/>
</dbReference>